<keyword evidence="4" id="KW-0433">Leucine-rich repeat</keyword>
<dbReference type="InterPro" id="IPR032675">
    <property type="entry name" value="LRR_dom_sf"/>
</dbReference>
<feature type="domain" description="Leucine-rich repeat-containing N-terminal plant-type" evidence="13">
    <location>
        <begin position="59"/>
        <end position="97"/>
    </location>
</feature>
<dbReference type="SUPFAM" id="SSF52058">
    <property type="entry name" value="L domain-like"/>
    <property type="match status" value="1"/>
</dbReference>
<dbReference type="Proteomes" id="UP000836841">
    <property type="component" value="Chromosome 5"/>
</dbReference>
<dbReference type="PANTHER" id="PTHR48059">
    <property type="entry name" value="POLYGALACTURONASE INHIBITOR 1"/>
    <property type="match status" value="1"/>
</dbReference>
<keyword evidence="10" id="KW-0325">Glycoprotein</keyword>
<evidence type="ECO:0000256" key="9">
    <source>
        <dbReference type="ARBA" id="ARBA00023136"/>
    </source>
</evidence>
<evidence type="ECO:0000313" key="15">
    <source>
        <dbReference type="Proteomes" id="UP000836841"/>
    </source>
</evidence>
<dbReference type="InterPro" id="IPR051848">
    <property type="entry name" value="PGIP"/>
</dbReference>
<evidence type="ECO:0000256" key="4">
    <source>
        <dbReference type="ARBA" id="ARBA00022614"/>
    </source>
</evidence>
<evidence type="ECO:0000313" key="14">
    <source>
        <dbReference type="EMBL" id="CAH2066760.1"/>
    </source>
</evidence>
<evidence type="ECO:0000256" key="11">
    <source>
        <dbReference type="ARBA" id="ARBA00038043"/>
    </source>
</evidence>
<dbReference type="Pfam" id="PF00560">
    <property type="entry name" value="LRR_1"/>
    <property type="match status" value="2"/>
</dbReference>
<evidence type="ECO:0000256" key="10">
    <source>
        <dbReference type="ARBA" id="ARBA00023180"/>
    </source>
</evidence>
<dbReference type="PANTHER" id="PTHR48059:SF19">
    <property type="entry name" value="RECEPTOR-LIKE PROTEIN KINASE 5"/>
    <property type="match status" value="1"/>
</dbReference>
<evidence type="ECO:0000256" key="8">
    <source>
        <dbReference type="ARBA" id="ARBA00022989"/>
    </source>
</evidence>
<keyword evidence="7" id="KW-0677">Repeat</keyword>
<feature type="transmembrane region" description="Helical" evidence="12">
    <location>
        <begin position="31"/>
        <end position="50"/>
    </location>
</feature>
<comment type="subcellular location">
    <subcellularLocation>
        <location evidence="1">Cell envelope</location>
    </subcellularLocation>
    <subcellularLocation>
        <location evidence="2">Membrane</location>
        <topology evidence="2">Single-pass type I membrane protein</topology>
    </subcellularLocation>
</comment>
<evidence type="ECO:0000256" key="5">
    <source>
        <dbReference type="ARBA" id="ARBA00022692"/>
    </source>
</evidence>
<evidence type="ECO:0000256" key="6">
    <source>
        <dbReference type="ARBA" id="ARBA00022729"/>
    </source>
</evidence>
<gene>
    <name evidence="14" type="ORF">TAV2_LOCUS18265</name>
</gene>
<accession>A0AAU9SIF7</accession>
<dbReference type="InterPro" id="IPR001611">
    <property type="entry name" value="Leu-rich_rpt"/>
</dbReference>
<keyword evidence="5 12" id="KW-0812">Transmembrane</keyword>
<reference evidence="14 15" key="1">
    <citation type="submission" date="2022-03" db="EMBL/GenBank/DDBJ databases">
        <authorList>
            <person name="Nunn A."/>
            <person name="Chopra R."/>
            <person name="Nunn A."/>
            <person name="Contreras Garrido A."/>
        </authorList>
    </citation>
    <scope>NUCLEOTIDE SEQUENCE [LARGE SCALE GENOMIC DNA]</scope>
</reference>
<dbReference type="FunFam" id="3.80.10.10:FF:000275">
    <property type="entry name" value="Leucine-rich repeat receptor-like protein kinase"/>
    <property type="match status" value="1"/>
</dbReference>
<proteinExistence type="inferred from homology"/>
<dbReference type="EMBL" id="OU466861">
    <property type="protein sequence ID" value="CAH2066760.1"/>
    <property type="molecule type" value="Genomic_DNA"/>
</dbReference>
<comment type="similarity">
    <text evidence="3">Belongs to the RLP family.</text>
</comment>
<sequence length="322" mass="36839">MFMRTSEAYNNITHYLRHKPKKRDMMIRNHCYCFSGVITIFFSILFRTLASPTLHFCRHDQRDALLEFRDEFPKDKTFPSSWNRSSDCCFWEGVKCNDKSGQVLSLNIHDTFLNGSLKTNSSLFRLQYLRHLNLYNCNLQGRIPSSLGTLSRLTLVDLSSNNLVGEIPTSISNLNRLRYLSLWGNALIGVIPSSLGNLSHLERLELDSNHLVGEVPASIGNLYQLKVMSLSYNNLSGTNLLHLDLSNNMLEGQVPACVWSMWTVALSHNSFSSFENSSQETLIIELELNSNFSLTLLLLPHALRPLQAAVMYLRKQYNDERR</sequence>
<evidence type="ECO:0000256" key="12">
    <source>
        <dbReference type="SAM" id="Phobius"/>
    </source>
</evidence>
<keyword evidence="8 12" id="KW-1133">Transmembrane helix</keyword>
<dbReference type="GO" id="GO:0016020">
    <property type="term" value="C:membrane"/>
    <property type="evidence" value="ECO:0007669"/>
    <property type="project" value="UniProtKB-SubCell"/>
</dbReference>
<evidence type="ECO:0000259" key="13">
    <source>
        <dbReference type="Pfam" id="PF08263"/>
    </source>
</evidence>
<keyword evidence="6" id="KW-0732">Signal</keyword>
<evidence type="ECO:0000256" key="7">
    <source>
        <dbReference type="ARBA" id="ARBA00022737"/>
    </source>
</evidence>
<keyword evidence="15" id="KW-1185">Reference proteome</keyword>
<dbReference type="Pfam" id="PF08263">
    <property type="entry name" value="LRRNT_2"/>
    <property type="match status" value="1"/>
</dbReference>
<evidence type="ECO:0000256" key="3">
    <source>
        <dbReference type="ARBA" id="ARBA00009592"/>
    </source>
</evidence>
<comment type="similarity">
    <text evidence="11">Belongs to the polygalacturonase-inhibiting protein family.</text>
</comment>
<keyword evidence="9 12" id="KW-0472">Membrane</keyword>
<name>A0AAU9SIF7_THLAR</name>
<evidence type="ECO:0000256" key="1">
    <source>
        <dbReference type="ARBA" id="ARBA00004196"/>
    </source>
</evidence>
<dbReference type="AlphaFoldDB" id="A0AAU9SIF7"/>
<dbReference type="Gene3D" id="3.80.10.10">
    <property type="entry name" value="Ribonuclease Inhibitor"/>
    <property type="match status" value="1"/>
</dbReference>
<evidence type="ECO:0000256" key="2">
    <source>
        <dbReference type="ARBA" id="ARBA00004479"/>
    </source>
</evidence>
<organism evidence="14 15">
    <name type="scientific">Thlaspi arvense</name>
    <name type="common">Field penny-cress</name>
    <dbReference type="NCBI Taxonomy" id="13288"/>
    <lineage>
        <taxon>Eukaryota</taxon>
        <taxon>Viridiplantae</taxon>
        <taxon>Streptophyta</taxon>
        <taxon>Embryophyta</taxon>
        <taxon>Tracheophyta</taxon>
        <taxon>Spermatophyta</taxon>
        <taxon>Magnoliopsida</taxon>
        <taxon>eudicotyledons</taxon>
        <taxon>Gunneridae</taxon>
        <taxon>Pentapetalae</taxon>
        <taxon>rosids</taxon>
        <taxon>malvids</taxon>
        <taxon>Brassicales</taxon>
        <taxon>Brassicaceae</taxon>
        <taxon>Thlaspideae</taxon>
        <taxon>Thlaspi</taxon>
    </lineage>
</organism>
<dbReference type="Pfam" id="PF13855">
    <property type="entry name" value="LRR_8"/>
    <property type="match status" value="1"/>
</dbReference>
<protein>
    <recommendedName>
        <fullName evidence="13">Leucine-rich repeat-containing N-terminal plant-type domain-containing protein</fullName>
    </recommendedName>
</protein>
<dbReference type="InterPro" id="IPR013210">
    <property type="entry name" value="LRR_N_plant-typ"/>
</dbReference>